<dbReference type="Pfam" id="PF01872">
    <property type="entry name" value="RibD_C"/>
    <property type="match status" value="1"/>
</dbReference>
<feature type="domain" description="Bacterial bifunctional deaminase-reductase C-terminal" evidence="4">
    <location>
        <begin position="36"/>
        <end position="224"/>
    </location>
</feature>
<keyword evidence="2" id="KW-0521">NADP</keyword>
<evidence type="ECO:0000256" key="3">
    <source>
        <dbReference type="ARBA" id="ARBA00023002"/>
    </source>
</evidence>
<dbReference type="GO" id="GO:0008703">
    <property type="term" value="F:5-amino-6-(5-phosphoribosylamino)uracil reductase activity"/>
    <property type="evidence" value="ECO:0007669"/>
    <property type="project" value="InterPro"/>
</dbReference>
<comment type="caution">
    <text evidence="5">The sequence shown here is derived from an EMBL/GenBank/DDBJ whole genome shotgun (WGS) entry which is preliminary data.</text>
</comment>
<dbReference type="Gene3D" id="3.40.430.10">
    <property type="entry name" value="Dihydrofolate Reductase, subunit A"/>
    <property type="match status" value="1"/>
</dbReference>
<evidence type="ECO:0000259" key="4">
    <source>
        <dbReference type="Pfam" id="PF01872"/>
    </source>
</evidence>
<sequence length="260" mass="26933">MTNAAGVAYSTVHDVETISDDALRDLLAYPDGLRSPHLRANFIASIDGAVTLRGSGRSLGTPTDRRVFARLREVADVVLVGATTAAAAPYADLHMSPEASAWRASHGLGLDLPVAVVSSRGVIPPHLLTGETVPPVVLVGDGADEAARRTLERSGARVTMIAGGRVSSAAIRGALAAAGLTRVLVEGGPTLFSQLVGDDEIDELCLTTSPKLVAGPARRIAASADHVEITMERNGILIGADGTVIVRWVRARSPRSVGVS</sequence>
<dbReference type="InterPro" id="IPR024072">
    <property type="entry name" value="DHFR-like_dom_sf"/>
</dbReference>
<evidence type="ECO:0000256" key="1">
    <source>
        <dbReference type="ARBA" id="ARBA00005104"/>
    </source>
</evidence>
<evidence type="ECO:0000313" key="6">
    <source>
        <dbReference type="Proteomes" id="UP000078396"/>
    </source>
</evidence>
<dbReference type="PANTHER" id="PTHR38011:SF7">
    <property type="entry name" value="2,5-DIAMINO-6-RIBOSYLAMINO-4(3H)-PYRIMIDINONE 5'-PHOSPHATE REDUCTASE"/>
    <property type="match status" value="1"/>
</dbReference>
<dbReference type="OrthoDB" id="5243299at2"/>
<dbReference type="AlphaFoldDB" id="A0A178LXK0"/>
<dbReference type="EMBL" id="LWCS01000021">
    <property type="protein sequence ID" value="OAN38762.1"/>
    <property type="molecule type" value="Genomic_DNA"/>
</dbReference>
<dbReference type="GO" id="GO:0009231">
    <property type="term" value="P:riboflavin biosynthetic process"/>
    <property type="evidence" value="ECO:0007669"/>
    <property type="project" value="InterPro"/>
</dbReference>
<evidence type="ECO:0000313" key="5">
    <source>
        <dbReference type="EMBL" id="OAN38762.1"/>
    </source>
</evidence>
<dbReference type="InterPro" id="IPR050765">
    <property type="entry name" value="Riboflavin_Biosynth_HTPR"/>
</dbReference>
<comment type="pathway">
    <text evidence="1">Cofactor biosynthesis; riboflavin biosynthesis.</text>
</comment>
<protein>
    <submittedName>
        <fullName evidence="5">Deaminase</fullName>
    </submittedName>
</protein>
<dbReference type="InterPro" id="IPR002734">
    <property type="entry name" value="RibDG_C"/>
</dbReference>
<organism evidence="5 6">
    <name type="scientific">Mycolicibacterium iranicum</name>
    <name type="common">Mycobacterium iranicum</name>
    <dbReference type="NCBI Taxonomy" id="912594"/>
    <lineage>
        <taxon>Bacteria</taxon>
        <taxon>Bacillati</taxon>
        <taxon>Actinomycetota</taxon>
        <taxon>Actinomycetes</taxon>
        <taxon>Mycobacteriales</taxon>
        <taxon>Mycobacteriaceae</taxon>
        <taxon>Mycolicibacterium</taxon>
    </lineage>
</organism>
<evidence type="ECO:0000256" key="2">
    <source>
        <dbReference type="ARBA" id="ARBA00022857"/>
    </source>
</evidence>
<reference evidence="5 6" key="1">
    <citation type="submission" date="2016-04" db="EMBL/GenBank/DDBJ databases">
        <title>Draft Genome Sequences of Staphylococcus capitis Strain H36, S. capitis Strain H65, S. cohnii Strain H62, S. hominis Strain H69, Mycobacterium iranicum Strain H39, Plantibacter sp. Strain H53, Pseudomonas oryzihabitans Strain H72, and Microbacterium sp. Strain H83, isolated from residential settings.</title>
        <authorList>
            <person name="Lymperopoulou D."/>
            <person name="Adams R.I."/>
            <person name="Lindow S."/>
            <person name="Coil D.A."/>
            <person name="Jospin G."/>
            <person name="Eisen J.A."/>
        </authorList>
    </citation>
    <scope>NUCLEOTIDE SEQUENCE [LARGE SCALE GENOMIC DNA]</scope>
    <source>
        <strain evidence="5 6">H39</strain>
    </source>
</reference>
<accession>A0A178LXK0</accession>
<keyword evidence="3" id="KW-0560">Oxidoreductase</keyword>
<name>A0A178LXK0_MYCIR</name>
<dbReference type="Proteomes" id="UP000078396">
    <property type="component" value="Unassembled WGS sequence"/>
</dbReference>
<dbReference type="RefSeq" id="WP_082909245.1">
    <property type="nucleotide sequence ID" value="NZ_LWCS01000021.1"/>
</dbReference>
<proteinExistence type="predicted"/>
<gene>
    <name evidence="5" type="ORF">A4X20_05580</name>
</gene>
<dbReference type="PANTHER" id="PTHR38011">
    <property type="entry name" value="DIHYDROFOLATE REDUCTASE FAMILY PROTEIN (AFU_ORTHOLOGUE AFUA_8G06820)"/>
    <property type="match status" value="1"/>
</dbReference>
<dbReference type="SUPFAM" id="SSF53597">
    <property type="entry name" value="Dihydrofolate reductase-like"/>
    <property type="match status" value="1"/>
</dbReference>